<dbReference type="OrthoDB" id="25394at2"/>
<dbReference type="SUPFAM" id="SSF88697">
    <property type="entry name" value="PUA domain-like"/>
    <property type="match status" value="1"/>
</dbReference>
<dbReference type="PANTHER" id="PTHR46732:SF8">
    <property type="entry name" value="ATP-DEPENDENT PROTEASE LA (LON) DOMAIN PROTEIN"/>
    <property type="match status" value="1"/>
</dbReference>
<dbReference type="Pfam" id="PF02190">
    <property type="entry name" value="LON_substr_bdg"/>
    <property type="match status" value="1"/>
</dbReference>
<gene>
    <name evidence="2" type="ORF">EV191_11692</name>
</gene>
<evidence type="ECO:0000259" key="1">
    <source>
        <dbReference type="PROSITE" id="PS51787"/>
    </source>
</evidence>
<evidence type="ECO:0000313" key="3">
    <source>
        <dbReference type="Proteomes" id="UP000294911"/>
    </source>
</evidence>
<sequence>MVDVLPLFPLRTVLLPGTPLPLHIFEPRYRQLTVDLVRGTVPDRRFGVVAIRDAWSTEIERLDQVQEIGCSTVLRETTQLPDGRYDIHTDGQHRFRIRAIDAERKPYLMAEVEWLPDIELPSRASYTTTRLVDTARAAYERYRAAAAERSDWASPDPDTGPGELPYLLAADCLLASTDRQRLLAERHPLRRLRMVSQLLAMEAGLLSRLRAVPTHGTELAHHTSMN</sequence>
<organism evidence="2 3">
    <name type="scientific">Tamaricihabitans halophyticus</name>
    <dbReference type="NCBI Taxonomy" id="1262583"/>
    <lineage>
        <taxon>Bacteria</taxon>
        <taxon>Bacillati</taxon>
        <taxon>Actinomycetota</taxon>
        <taxon>Actinomycetes</taxon>
        <taxon>Pseudonocardiales</taxon>
        <taxon>Pseudonocardiaceae</taxon>
        <taxon>Tamaricihabitans</taxon>
    </lineage>
</organism>
<dbReference type="Proteomes" id="UP000294911">
    <property type="component" value="Unassembled WGS sequence"/>
</dbReference>
<evidence type="ECO:0000313" key="2">
    <source>
        <dbReference type="EMBL" id="TCP45449.1"/>
    </source>
</evidence>
<dbReference type="EMBL" id="SLXQ01000016">
    <property type="protein sequence ID" value="TCP45449.1"/>
    <property type="molecule type" value="Genomic_DNA"/>
</dbReference>
<name>A0A4R2QA34_9PSEU</name>
<dbReference type="RefSeq" id="WP_132880116.1">
    <property type="nucleotide sequence ID" value="NZ_SLXQ01000016.1"/>
</dbReference>
<dbReference type="InterPro" id="IPR003111">
    <property type="entry name" value="Lon_prtase_N"/>
</dbReference>
<feature type="domain" description="Lon N-terminal" evidence="1">
    <location>
        <begin position="2"/>
        <end position="203"/>
    </location>
</feature>
<dbReference type="InterPro" id="IPR015947">
    <property type="entry name" value="PUA-like_sf"/>
</dbReference>
<dbReference type="SMART" id="SM00464">
    <property type="entry name" value="LON"/>
    <property type="match status" value="1"/>
</dbReference>
<accession>A0A4R2QA34</accession>
<reference evidence="2 3" key="1">
    <citation type="submission" date="2019-03" db="EMBL/GenBank/DDBJ databases">
        <title>Genomic Encyclopedia of Type Strains, Phase IV (KMG-IV): sequencing the most valuable type-strain genomes for metagenomic binning, comparative biology and taxonomic classification.</title>
        <authorList>
            <person name="Goeker M."/>
        </authorList>
    </citation>
    <scope>NUCLEOTIDE SEQUENCE [LARGE SCALE GENOMIC DNA]</scope>
    <source>
        <strain evidence="2 3">DSM 45765</strain>
    </source>
</reference>
<dbReference type="PROSITE" id="PS51787">
    <property type="entry name" value="LON_N"/>
    <property type="match status" value="1"/>
</dbReference>
<protein>
    <recommendedName>
        <fullName evidence="1">Lon N-terminal domain-containing protein</fullName>
    </recommendedName>
</protein>
<keyword evidence="3" id="KW-1185">Reference proteome</keyword>
<dbReference type="PANTHER" id="PTHR46732">
    <property type="entry name" value="ATP-DEPENDENT PROTEASE LA (LON) DOMAIN PROTEIN"/>
    <property type="match status" value="1"/>
</dbReference>
<comment type="caution">
    <text evidence="2">The sequence shown here is derived from an EMBL/GenBank/DDBJ whole genome shotgun (WGS) entry which is preliminary data.</text>
</comment>
<dbReference type="InterPro" id="IPR046336">
    <property type="entry name" value="Lon_prtase_N_sf"/>
</dbReference>
<dbReference type="AlphaFoldDB" id="A0A4R2QA34"/>
<proteinExistence type="predicted"/>
<dbReference type="Gene3D" id="2.30.130.40">
    <property type="entry name" value="LON domain-like"/>
    <property type="match status" value="1"/>
</dbReference>